<gene>
    <name evidence="1" type="ORF">NON19_14125</name>
</gene>
<accession>A0ABT1PCP5</accession>
<reference evidence="1 2" key="1">
    <citation type="submission" date="2022-06" db="EMBL/GenBank/DDBJ databases">
        <title>Draft genome sequence of type strain Streptomyces rubrisoli DSM 42083.</title>
        <authorList>
            <person name="Duangmal K."/>
            <person name="Klaysubun C."/>
        </authorList>
    </citation>
    <scope>NUCLEOTIDE SEQUENCE [LARGE SCALE GENOMIC DNA]</scope>
    <source>
        <strain evidence="1 2">DSM 42083</strain>
    </source>
</reference>
<name>A0ABT1PCP5_9ACTN</name>
<dbReference type="EMBL" id="JANFNH010000012">
    <property type="protein sequence ID" value="MCQ4043132.1"/>
    <property type="molecule type" value="Genomic_DNA"/>
</dbReference>
<evidence type="ECO:0000313" key="2">
    <source>
        <dbReference type="Proteomes" id="UP001206206"/>
    </source>
</evidence>
<protein>
    <submittedName>
        <fullName evidence="1">DUF5955 family protein</fullName>
    </submittedName>
</protein>
<dbReference type="InterPro" id="IPR045999">
    <property type="entry name" value="DUF5955"/>
</dbReference>
<sequence>MSNDGTGVGPEDPRVAELRTAVTRLRRELAGYRGHLSDREIAEEELTALDGQTSTGAPAADRLRYSLLLITGALGSVSALSPAVRELRNAIDLFGPPAPRPTVPPWGVAP</sequence>
<evidence type="ECO:0000313" key="1">
    <source>
        <dbReference type="EMBL" id="MCQ4043132.1"/>
    </source>
</evidence>
<dbReference type="Pfam" id="PF19380">
    <property type="entry name" value="DUF5955"/>
    <property type="match status" value="1"/>
</dbReference>
<dbReference type="RefSeq" id="WP_255927952.1">
    <property type="nucleotide sequence ID" value="NZ_JANFNH010000012.1"/>
</dbReference>
<dbReference type="Proteomes" id="UP001206206">
    <property type="component" value="Unassembled WGS sequence"/>
</dbReference>
<organism evidence="1 2">
    <name type="scientific">Streptantibioticus rubrisoli</name>
    <dbReference type="NCBI Taxonomy" id="1387313"/>
    <lineage>
        <taxon>Bacteria</taxon>
        <taxon>Bacillati</taxon>
        <taxon>Actinomycetota</taxon>
        <taxon>Actinomycetes</taxon>
        <taxon>Kitasatosporales</taxon>
        <taxon>Streptomycetaceae</taxon>
        <taxon>Streptantibioticus</taxon>
    </lineage>
</organism>
<comment type="caution">
    <text evidence="1">The sequence shown here is derived from an EMBL/GenBank/DDBJ whole genome shotgun (WGS) entry which is preliminary data.</text>
</comment>
<proteinExistence type="predicted"/>
<keyword evidence="2" id="KW-1185">Reference proteome</keyword>